<evidence type="ECO:0000313" key="5">
    <source>
        <dbReference type="EMBL" id="GGP14329.1"/>
    </source>
</evidence>
<keyword evidence="2" id="KW-0285">Flavoprotein</keyword>
<dbReference type="Gene3D" id="3.30.70.2450">
    <property type="match status" value="1"/>
</dbReference>
<protein>
    <submittedName>
        <fullName evidence="5">FAD-dependent oxidoreductase</fullName>
    </submittedName>
</protein>
<accession>A0A918ABN4</accession>
<dbReference type="PANTHER" id="PTHR43004:SF19">
    <property type="entry name" value="BINDING MONOOXYGENASE, PUTATIVE (JCVI)-RELATED"/>
    <property type="match status" value="1"/>
</dbReference>
<dbReference type="PRINTS" id="PR00420">
    <property type="entry name" value="RNGMNOXGNASE"/>
</dbReference>
<evidence type="ECO:0000313" key="6">
    <source>
        <dbReference type="Proteomes" id="UP000660745"/>
    </source>
</evidence>
<keyword evidence="3" id="KW-0274">FAD</keyword>
<keyword evidence="6" id="KW-1185">Reference proteome</keyword>
<dbReference type="Pfam" id="PF21274">
    <property type="entry name" value="Rng_hyd_C"/>
    <property type="match status" value="1"/>
</dbReference>
<gene>
    <name evidence="5" type="ORF">GCM10012278_69690</name>
</gene>
<evidence type="ECO:0000256" key="2">
    <source>
        <dbReference type="ARBA" id="ARBA00022630"/>
    </source>
</evidence>
<dbReference type="Pfam" id="PF01494">
    <property type="entry name" value="FAD_binding_3"/>
    <property type="match status" value="1"/>
</dbReference>
<reference evidence="5" key="2">
    <citation type="submission" date="2020-09" db="EMBL/GenBank/DDBJ databases">
        <authorList>
            <person name="Sun Q."/>
            <person name="Zhou Y."/>
        </authorList>
    </citation>
    <scope>NUCLEOTIDE SEQUENCE</scope>
    <source>
        <strain evidence="5">CGMCC 4.7430</strain>
    </source>
</reference>
<evidence type="ECO:0000256" key="1">
    <source>
        <dbReference type="ARBA" id="ARBA00001974"/>
    </source>
</evidence>
<proteinExistence type="predicted"/>
<dbReference type="EMBL" id="BMNK01000016">
    <property type="protein sequence ID" value="GGP14329.1"/>
    <property type="molecule type" value="Genomic_DNA"/>
</dbReference>
<reference evidence="5" key="1">
    <citation type="journal article" date="2014" name="Int. J. Syst. Evol. Microbiol.">
        <title>Complete genome sequence of Corynebacterium casei LMG S-19264T (=DSM 44701T), isolated from a smear-ripened cheese.</title>
        <authorList>
            <consortium name="US DOE Joint Genome Institute (JGI-PGF)"/>
            <person name="Walter F."/>
            <person name="Albersmeier A."/>
            <person name="Kalinowski J."/>
            <person name="Ruckert C."/>
        </authorList>
    </citation>
    <scope>NUCLEOTIDE SEQUENCE</scope>
    <source>
        <strain evidence="5">CGMCC 4.7430</strain>
    </source>
</reference>
<name>A0A918ABN4_9ACTN</name>
<comment type="caution">
    <text evidence="5">The sequence shown here is derived from an EMBL/GenBank/DDBJ whole genome shotgun (WGS) entry which is preliminary data.</text>
</comment>
<organism evidence="5 6">
    <name type="scientific">Nonomuraea glycinis</name>
    <dbReference type="NCBI Taxonomy" id="2047744"/>
    <lineage>
        <taxon>Bacteria</taxon>
        <taxon>Bacillati</taxon>
        <taxon>Actinomycetota</taxon>
        <taxon>Actinomycetes</taxon>
        <taxon>Streptosporangiales</taxon>
        <taxon>Streptosporangiaceae</taxon>
        <taxon>Nonomuraea</taxon>
    </lineage>
</organism>
<dbReference type="InterPro" id="IPR050641">
    <property type="entry name" value="RIFMO-like"/>
</dbReference>
<evidence type="ECO:0000259" key="4">
    <source>
        <dbReference type="Pfam" id="PF01494"/>
    </source>
</evidence>
<dbReference type="Gene3D" id="3.50.50.60">
    <property type="entry name" value="FAD/NAD(P)-binding domain"/>
    <property type="match status" value="1"/>
</dbReference>
<dbReference type="Gene3D" id="3.40.30.120">
    <property type="match status" value="1"/>
</dbReference>
<dbReference type="SUPFAM" id="SSF51905">
    <property type="entry name" value="FAD/NAD(P)-binding domain"/>
    <property type="match status" value="1"/>
</dbReference>
<dbReference type="InterPro" id="IPR036188">
    <property type="entry name" value="FAD/NAD-bd_sf"/>
</dbReference>
<evidence type="ECO:0000256" key="3">
    <source>
        <dbReference type="ARBA" id="ARBA00022827"/>
    </source>
</evidence>
<dbReference type="GO" id="GO:0071949">
    <property type="term" value="F:FAD binding"/>
    <property type="evidence" value="ECO:0007669"/>
    <property type="project" value="InterPro"/>
</dbReference>
<dbReference type="RefSeq" id="WP_225277902.1">
    <property type="nucleotide sequence ID" value="NZ_BMNK01000016.1"/>
</dbReference>
<sequence length="509" mass="54917">MNEFVTEDFDVVIVGAGPVGLMLAAELHLSGVRPLVVDSAHERAREPKAGGIVGQVVRLLDHRGLYQRITGDAEAPRPLEAYLYGGMTLRLHDWPENQLYGFTVHQWDLETRLEERALELGAEIRRGSELVGFEQDADRVTVRLTTGTVRTRYLIGCDGAHSRVRRQAGIVFTGTSSPHPLTYAADAVLSDEHLAELTGDHSTPVGLTYRRTEHGVFACVPAGPGTHRVVTMEWGRQEEHEPVTFDQVRSAVTRVTGREVSMRRPTGTGSHLLRRRTGTSSRLAEHYRRGRVFLAGDAAHAHSSVGAPGLNLGLQDAANLGWKLAAELNGWAPPGLLDTYHAERHLAGRRVMSSSRAQSALLAPGADVTALREVLGDLLADPAAARRIAAMMSGSDVVYPSAAPGGHPSTGRWVADLRVNADGGSVRLAERARHGRPMLLCPPETDTLADTASPWSGRVDLLTVTAAPGAPPRETVLVRPDGYVAWAGTEPAELAAALRTWFGPPSRHV</sequence>
<comment type="cofactor">
    <cofactor evidence="1">
        <name>FAD</name>
        <dbReference type="ChEBI" id="CHEBI:57692"/>
    </cofactor>
</comment>
<feature type="domain" description="FAD-binding" evidence="4">
    <location>
        <begin position="9"/>
        <end position="353"/>
    </location>
</feature>
<dbReference type="Proteomes" id="UP000660745">
    <property type="component" value="Unassembled WGS sequence"/>
</dbReference>
<dbReference type="GO" id="GO:0016709">
    <property type="term" value="F:oxidoreductase activity, acting on paired donors, with incorporation or reduction of molecular oxygen, NAD(P)H as one donor, and incorporation of one atom of oxygen"/>
    <property type="evidence" value="ECO:0007669"/>
    <property type="project" value="UniProtKB-ARBA"/>
</dbReference>
<dbReference type="PANTHER" id="PTHR43004">
    <property type="entry name" value="TRK SYSTEM POTASSIUM UPTAKE PROTEIN"/>
    <property type="match status" value="1"/>
</dbReference>
<dbReference type="AlphaFoldDB" id="A0A918ABN4"/>
<dbReference type="InterPro" id="IPR002938">
    <property type="entry name" value="FAD-bd"/>
</dbReference>